<feature type="non-terminal residue" evidence="1">
    <location>
        <position position="1"/>
    </location>
</feature>
<organism evidence="1 3">
    <name type="scientific">Leptospira interrogans serovar Pyrogenes str. L0374</name>
    <dbReference type="NCBI Taxonomy" id="1049928"/>
    <lineage>
        <taxon>Bacteria</taxon>
        <taxon>Pseudomonadati</taxon>
        <taxon>Spirochaetota</taxon>
        <taxon>Spirochaetia</taxon>
        <taxon>Leptospirales</taxon>
        <taxon>Leptospiraceae</taxon>
        <taxon>Leptospira</taxon>
    </lineage>
</organism>
<dbReference type="EMBL" id="AHMZ02000114">
    <property type="protein sequence ID" value="EMN29479.1"/>
    <property type="molecule type" value="Genomic_DNA"/>
</dbReference>
<dbReference type="AlphaFoldDB" id="M6K5N8"/>
<sequence length="200" mass="23771">QNIQRLILPLAVVNPYANELKFPDTRLRMRRDQKKYLTLIRTIALLHQYQREVRIAKDESGKEVAYIEVKKSDIELASILFSRVFGKNLDDLSPHTKKVLREVYEYVNELCQERSVDKSAIRLTRKEIRERTGTGDTRLRIYLKRLEELEYLYVRSGKQGLTLEYELLWDGEGENGNDFVLGILEEERDKEEKQKWAFLY</sequence>
<reference evidence="1 3" key="1">
    <citation type="submission" date="2013-01" db="EMBL/GenBank/DDBJ databases">
        <authorList>
            <person name="Harkins D.M."/>
            <person name="Durkin A.S."/>
            <person name="Brinkac L.M."/>
            <person name="Haft D.H."/>
            <person name="Selengut J.D."/>
            <person name="Sanka R."/>
            <person name="DePew J."/>
            <person name="Purushe J."/>
            <person name="Peacock S.J."/>
            <person name="Thaipadungpanit J."/>
            <person name="Wuthiekanun V.W."/>
            <person name="Day N.P."/>
            <person name="Vinetz J.M."/>
            <person name="Sutton G.G."/>
            <person name="Nierman W.C."/>
            <person name="Fouts D.E."/>
        </authorList>
    </citation>
    <scope>NUCLEOTIDE SEQUENCE [LARGE SCALE GENOMIC DNA]</scope>
    <source>
        <strain evidence="1 3">L0374</strain>
    </source>
</reference>
<protein>
    <submittedName>
        <fullName evidence="1">Uncharacterized protein</fullName>
    </submittedName>
</protein>
<accession>M6K5N8</accession>
<dbReference type="Proteomes" id="UP000012137">
    <property type="component" value="Unassembled WGS sequence"/>
</dbReference>
<dbReference type="EMBL" id="AHMZ02000110">
    <property type="protein sequence ID" value="EMN29622.1"/>
    <property type="molecule type" value="Genomic_DNA"/>
</dbReference>
<comment type="caution">
    <text evidence="1">The sequence shown here is derived from an EMBL/GenBank/DDBJ whole genome shotgun (WGS) entry which is preliminary data.</text>
</comment>
<evidence type="ECO:0000313" key="3">
    <source>
        <dbReference type="Proteomes" id="UP000012137"/>
    </source>
</evidence>
<name>M6K5N8_LEPIR</name>
<evidence type="ECO:0000313" key="1">
    <source>
        <dbReference type="EMBL" id="EMN29479.1"/>
    </source>
</evidence>
<evidence type="ECO:0000313" key="2">
    <source>
        <dbReference type="EMBL" id="EMN29622.1"/>
    </source>
</evidence>
<gene>
    <name evidence="1" type="ORF">LEP1GSC083_0218</name>
    <name evidence="2" type="ORF">LEP1GSC083_2278</name>
</gene>
<proteinExistence type="predicted"/>